<name>A0A4U6VZW0_SETVI</name>
<organism evidence="1 2">
    <name type="scientific">Setaria viridis</name>
    <name type="common">Green bristlegrass</name>
    <name type="synonym">Setaria italica subsp. viridis</name>
    <dbReference type="NCBI Taxonomy" id="4556"/>
    <lineage>
        <taxon>Eukaryota</taxon>
        <taxon>Viridiplantae</taxon>
        <taxon>Streptophyta</taxon>
        <taxon>Embryophyta</taxon>
        <taxon>Tracheophyta</taxon>
        <taxon>Spermatophyta</taxon>
        <taxon>Magnoliopsida</taxon>
        <taxon>Liliopsida</taxon>
        <taxon>Poales</taxon>
        <taxon>Poaceae</taxon>
        <taxon>PACMAD clade</taxon>
        <taxon>Panicoideae</taxon>
        <taxon>Panicodae</taxon>
        <taxon>Paniceae</taxon>
        <taxon>Cenchrinae</taxon>
        <taxon>Setaria</taxon>
    </lineage>
</organism>
<gene>
    <name evidence="1" type="ORF">SEVIR_2G386000v2</name>
</gene>
<keyword evidence="2" id="KW-1185">Reference proteome</keyword>
<dbReference type="Gramene" id="TKW35611">
    <property type="protein sequence ID" value="TKW35611"/>
    <property type="gene ID" value="SEVIR_2G386000v2"/>
</dbReference>
<evidence type="ECO:0000313" key="1">
    <source>
        <dbReference type="EMBL" id="TKW35611.1"/>
    </source>
</evidence>
<reference evidence="1" key="1">
    <citation type="submission" date="2019-03" db="EMBL/GenBank/DDBJ databases">
        <title>WGS assembly of Setaria viridis.</title>
        <authorList>
            <person name="Huang P."/>
            <person name="Jenkins J."/>
            <person name="Grimwood J."/>
            <person name="Barry K."/>
            <person name="Healey A."/>
            <person name="Mamidi S."/>
            <person name="Sreedasyam A."/>
            <person name="Shu S."/>
            <person name="Feldman M."/>
            <person name="Wu J."/>
            <person name="Yu Y."/>
            <person name="Chen C."/>
            <person name="Johnson J."/>
            <person name="Rokhsar D."/>
            <person name="Baxter I."/>
            <person name="Schmutz J."/>
            <person name="Brutnell T."/>
            <person name="Kellogg E."/>
        </authorList>
    </citation>
    <scope>NUCLEOTIDE SEQUENCE [LARGE SCALE GENOMIC DNA]</scope>
</reference>
<dbReference type="EMBL" id="CM016553">
    <property type="protein sequence ID" value="TKW35611.1"/>
    <property type="molecule type" value="Genomic_DNA"/>
</dbReference>
<proteinExistence type="predicted"/>
<dbReference type="AlphaFoldDB" id="A0A4U6VZW0"/>
<accession>A0A4U6VZW0</accession>
<protein>
    <submittedName>
        <fullName evidence="1">Uncharacterized protein</fullName>
    </submittedName>
</protein>
<dbReference type="Proteomes" id="UP000298652">
    <property type="component" value="Chromosome 2"/>
</dbReference>
<evidence type="ECO:0000313" key="2">
    <source>
        <dbReference type="Proteomes" id="UP000298652"/>
    </source>
</evidence>
<sequence>MDGEKYDVAAAGAEWRREEVEVVGFSSHTQIVLNLDSFLLSTWLEEEDIASS</sequence>